<keyword evidence="3" id="KW-1185">Reference proteome</keyword>
<feature type="region of interest" description="Disordered" evidence="1">
    <location>
        <begin position="1"/>
        <end position="119"/>
    </location>
</feature>
<name>A0ABU2J649_9ACTN</name>
<evidence type="ECO:0000256" key="1">
    <source>
        <dbReference type="SAM" id="MobiDB-lite"/>
    </source>
</evidence>
<organism evidence="2 3">
    <name type="scientific">Jatrophihabitans lederbergiae</name>
    <dbReference type="NCBI Taxonomy" id="3075547"/>
    <lineage>
        <taxon>Bacteria</taxon>
        <taxon>Bacillati</taxon>
        <taxon>Actinomycetota</taxon>
        <taxon>Actinomycetes</taxon>
        <taxon>Jatrophihabitantales</taxon>
        <taxon>Jatrophihabitantaceae</taxon>
        <taxon>Jatrophihabitans</taxon>
    </lineage>
</organism>
<gene>
    <name evidence="2" type="ORF">RM423_03575</name>
</gene>
<feature type="compositionally biased region" description="Basic and acidic residues" evidence="1">
    <location>
        <begin position="79"/>
        <end position="88"/>
    </location>
</feature>
<feature type="compositionally biased region" description="Basic and acidic residues" evidence="1">
    <location>
        <begin position="105"/>
        <end position="119"/>
    </location>
</feature>
<protein>
    <submittedName>
        <fullName evidence="2">Uncharacterized protein</fullName>
    </submittedName>
</protein>
<proteinExistence type="predicted"/>
<feature type="compositionally biased region" description="Low complexity" evidence="1">
    <location>
        <begin position="17"/>
        <end position="27"/>
    </location>
</feature>
<evidence type="ECO:0000313" key="2">
    <source>
        <dbReference type="EMBL" id="MDT0260467.1"/>
    </source>
</evidence>
<sequence>MSAAENAGARGRRRGQRQAGPPAAAGPVETDETPQTGEASERSETAETSKTLTRQHGGAGQGQQRGRSKANSNHAGRPHGRDSEHGWRDLAGNTPSQVGVQGALRARDVARPRPEDVAAAERDVVVIRRQWQPPAG</sequence>
<dbReference type="RefSeq" id="WP_311421618.1">
    <property type="nucleotide sequence ID" value="NZ_JAVREH010000003.1"/>
</dbReference>
<dbReference type="Proteomes" id="UP001183176">
    <property type="component" value="Unassembled WGS sequence"/>
</dbReference>
<dbReference type="EMBL" id="JAVREH010000003">
    <property type="protein sequence ID" value="MDT0260467.1"/>
    <property type="molecule type" value="Genomic_DNA"/>
</dbReference>
<comment type="caution">
    <text evidence="2">The sequence shown here is derived from an EMBL/GenBank/DDBJ whole genome shotgun (WGS) entry which is preliminary data.</text>
</comment>
<reference evidence="3" key="1">
    <citation type="submission" date="2023-07" db="EMBL/GenBank/DDBJ databases">
        <title>30 novel species of actinomycetes from the DSMZ collection.</title>
        <authorList>
            <person name="Nouioui I."/>
        </authorList>
    </citation>
    <scope>NUCLEOTIDE SEQUENCE [LARGE SCALE GENOMIC DNA]</scope>
    <source>
        <strain evidence="3">DSM 44399</strain>
    </source>
</reference>
<accession>A0ABU2J649</accession>
<evidence type="ECO:0000313" key="3">
    <source>
        <dbReference type="Proteomes" id="UP001183176"/>
    </source>
</evidence>